<reference evidence="9 10" key="1">
    <citation type="journal article" date="2012" name="J. Bacteriol.">
        <title>Complete genome sequences of Methylophaga sp. strain JAM1 and Methylophaga sp. strain JAM7.</title>
        <authorList>
            <person name="Villeneuve C."/>
            <person name="Martineau C."/>
            <person name="Mauffrey F."/>
            <person name="Villemur R."/>
        </authorList>
    </citation>
    <scope>NUCLEOTIDE SEQUENCE [LARGE SCALE GENOMIC DNA]</scope>
    <source>
        <strain evidence="9 10">JAM7</strain>
    </source>
</reference>
<evidence type="ECO:0000256" key="5">
    <source>
        <dbReference type="PROSITE-ProRule" id="PRU00050"/>
    </source>
</evidence>
<comment type="subcellular location">
    <subcellularLocation>
        <location evidence="4">Cytoplasm</location>
    </subcellularLocation>
</comment>
<keyword evidence="4 6" id="KW-0597">Phosphoprotein</keyword>
<dbReference type="InterPro" id="IPR035909">
    <property type="entry name" value="CheB_C"/>
</dbReference>
<comment type="catalytic activity">
    <reaction evidence="3 4">
        <text>[protein]-L-glutamate 5-O-methyl ester + H2O = L-glutamyl-[protein] + methanol + H(+)</text>
        <dbReference type="Rhea" id="RHEA:23236"/>
        <dbReference type="Rhea" id="RHEA-COMP:10208"/>
        <dbReference type="Rhea" id="RHEA-COMP:10311"/>
        <dbReference type="ChEBI" id="CHEBI:15377"/>
        <dbReference type="ChEBI" id="CHEBI:15378"/>
        <dbReference type="ChEBI" id="CHEBI:17790"/>
        <dbReference type="ChEBI" id="CHEBI:29973"/>
        <dbReference type="ChEBI" id="CHEBI:82795"/>
        <dbReference type="EC" id="3.1.1.61"/>
    </reaction>
</comment>
<dbReference type="Gene3D" id="3.40.50.2300">
    <property type="match status" value="1"/>
</dbReference>
<evidence type="ECO:0000256" key="1">
    <source>
        <dbReference type="ARBA" id="ARBA00022500"/>
    </source>
</evidence>
<evidence type="ECO:0000259" key="7">
    <source>
        <dbReference type="PROSITE" id="PS50110"/>
    </source>
</evidence>
<keyword evidence="4" id="KW-0963">Cytoplasm</keyword>
<dbReference type="PATRIC" id="fig|754477.3.peg.1247"/>
<dbReference type="STRING" id="754477.Q7C_1268"/>
<evidence type="ECO:0000313" key="9">
    <source>
        <dbReference type="EMBL" id="AFJ02418.1"/>
    </source>
</evidence>
<comment type="catalytic activity">
    <reaction evidence="4">
        <text>L-glutaminyl-[protein] + H2O = L-glutamyl-[protein] + NH4(+)</text>
        <dbReference type="Rhea" id="RHEA:16441"/>
        <dbReference type="Rhea" id="RHEA-COMP:10207"/>
        <dbReference type="Rhea" id="RHEA-COMP:10208"/>
        <dbReference type="ChEBI" id="CHEBI:15377"/>
        <dbReference type="ChEBI" id="CHEBI:28938"/>
        <dbReference type="ChEBI" id="CHEBI:29973"/>
        <dbReference type="ChEBI" id="CHEBI:30011"/>
        <dbReference type="EC" id="3.5.1.44"/>
    </reaction>
</comment>
<feature type="active site" evidence="4 5">
    <location>
        <position position="287"/>
    </location>
</feature>
<dbReference type="InterPro" id="IPR008248">
    <property type="entry name" value="CheB-like"/>
</dbReference>
<comment type="function">
    <text evidence="4">Involved in chemotaxis. Part of a chemotaxis signal transduction system that modulates chemotaxis in response to various stimuli. Catalyzes the demethylation of specific methylglutamate residues introduced into the chemoreceptors (methyl-accepting chemotaxis proteins or MCP) by CheR. Also mediates the irreversible deamidation of specific glutamine residues to glutamic acid.</text>
</comment>
<keyword evidence="10" id="KW-1185">Reference proteome</keyword>
<dbReference type="InterPro" id="IPR011006">
    <property type="entry name" value="CheY-like_superfamily"/>
</dbReference>
<dbReference type="eggNOG" id="COG2201">
    <property type="taxonomic scope" value="Bacteria"/>
</dbReference>
<feature type="active site" evidence="4 5">
    <location>
        <position position="164"/>
    </location>
</feature>
<evidence type="ECO:0000259" key="8">
    <source>
        <dbReference type="PROSITE" id="PS50122"/>
    </source>
</evidence>
<dbReference type="CDD" id="cd16432">
    <property type="entry name" value="CheB_Rec"/>
    <property type="match status" value="1"/>
</dbReference>
<dbReference type="InterPro" id="IPR001789">
    <property type="entry name" value="Sig_transdc_resp-reg_receiver"/>
</dbReference>
<dbReference type="GO" id="GO:0000156">
    <property type="term" value="F:phosphorelay response regulator activity"/>
    <property type="evidence" value="ECO:0007669"/>
    <property type="project" value="InterPro"/>
</dbReference>
<evidence type="ECO:0000256" key="6">
    <source>
        <dbReference type="PROSITE-ProRule" id="PRU00169"/>
    </source>
</evidence>
<dbReference type="EC" id="3.1.1.61" evidence="4"/>
<dbReference type="Gene3D" id="3.40.50.180">
    <property type="entry name" value="Methylesterase CheB, C-terminal domain"/>
    <property type="match status" value="1"/>
</dbReference>
<accession>I1YHM5</accession>
<dbReference type="CDD" id="cd17541">
    <property type="entry name" value="REC_CheB-like"/>
    <property type="match status" value="1"/>
</dbReference>
<comment type="PTM">
    <text evidence="4">Phosphorylated by CheA. Phosphorylation of the N-terminal regulatory domain activates the methylesterase activity.</text>
</comment>
<dbReference type="EC" id="3.5.1.44" evidence="4"/>
<dbReference type="PIRSF" id="PIRSF000876">
    <property type="entry name" value="RR_chemtxs_CheB"/>
    <property type="match status" value="1"/>
</dbReference>
<gene>
    <name evidence="4" type="primary">cheB</name>
    <name evidence="9" type="ordered locus">Q7C_1268</name>
</gene>
<evidence type="ECO:0000256" key="4">
    <source>
        <dbReference type="HAMAP-Rule" id="MF_00099"/>
    </source>
</evidence>
<dbReference type="EMBL" id="CP003380">
    <property type="protein sequence ID" value="AFJ02418.1"/>
    <property type="molecule type" value="Genomic_DNA"/>
</dbReference>
<sequence>MTIKVLIVDDSAFFRRRLSEIIDADPRLEVVGTALNGQDAITQTRHFRPDVITMDIEMPVMDGISAVQHIMRDCPTPVLMLSTWTTAGAKATLDALEAGAMDFQAKRFDELTDDKVDARQKLCERIYLLATHAKLKRIPNLPKPPPVILAKSHTNWELVVIGTSTGGPVALQKVLSQLPAQFPYPILLLQHMPGSFTPSFADRLNQQCQITVKQAEHGDLLRAGTALLAPGGKQLQVTGRVGSLSVVITDGSPTDTYRPCIDNTLTSISQICPSTTLAIILTGMGTDGCDGSKQLSAAGGTIWAQDEQTSTIYGMPMAIARAGIASKILSLNDIGSKLAAL</sequence>
<dbReference type="HAMAP" id="MF_00099">
    <property type="entry name" value="CheB_chemtxs"/>
    <property type="match status" value="1"/>
</dbReference>
<dbReference type="RefSeq" id="WP_014703838.1">
    <property type="nucleotide sequence ID" value="NC_017856.1"/>
</dbReference>
<dbReference type="PROSITE" id="PS50110">
    <property type="entry name" value="RESPONSE_REGULATORY"/>
    <property type="match status" value="1"/>
</dbReference>
<comment type="similarity">
    <text evidence="4">Belongs to the CheB family.</text>
</comment>
<dbReference type="GO" id="GO:0005737">
    <property type="term" value="C:cytoplasm"/>
    <property type="evidence" value="ECO:0007669"/>
    <property type="project" value="UniProtKB-SubCell"/>
</dbReference>
<proteinExistence type="inferred from homology"/>
<dbReference type="InterPro" id="IPR000673">
    <property type="entry name" value="Sig_transdc_resp-reg_Me-estase"/>
</dbReference>
<dbReference type="SUPFAM" id="SSF52172">
    <property type="entry name" value="CheY-like"/>
    <property type="match status" value="1"/>
</dbReference>
<dbReference type="AlphaFoldDB" id="I1YHM5"/>
<dbReference type="OrthoDB" id="9793421at2"/>
<feature type="domain" description="Response regulatory" evidence="7">
    <location>
        <begin position="4"/>
        <end position="121"/>
    </location>
</feature>
<dbReference type="Proteomes" id="UP000009145">
    <property type="component" value="Chromosome"/>
</dbReference>
<dbReference type="SMART" id="SM00448">
    <property type="entry name" value="REC"/>
    <property type="match status" value="1"/>
</dbReference>
<feature type="modified residue" description="4-aspartylphosphate" evidence="4 6">
    <location>
        <position position="55"/>
    </location>
</feature>
<protein>
    <recommendedName>
        <fullName evidence="4">Protein-glutamate methylesterase/protein-glutamine glutaminase</fullName>
        <ecNumber evidence="4">3.1.1.61</ecNumber>
        <ecNumber evidence="4">3.5.1.44</ecNumber>
    </recommendedName>
</protein>
<dbReference type="Pfam" id="PF01339">
    <property type="entry name" value="CheB_methylest"/>
    <property type="match status" value="1"/>
</dbReference>
<dbReference type="PANTHER" id="PTHR42872">
    <property type="entry name" value="PROTEIN-GLUTAMATE METHYLESTERASE/PROTEIN-GLUTAMINE GLUTAMINASE"/>
    <property type="match status" value="1"/>
</dbReference>
<keyword evidence="1 4" id="KW-0145">Chemotaxis</keyword>
<organism evidence="9 10">
    <name type="scientific">Methylophaga frappieri (strain ATCC BAA-2434 / DSM 25690 / JAM7)</name>
    <dbReference type="NCBI Taxonomy" id="754477"/>
    <lineage>
        <taxon>Bacteria</taxon>
        <taxon>Pseudomonadati</taxon>
        <taxon>Pseudomonadota</taxon>
        <taxon>Gammaproteobacteria</taxon>
        <taxon>Thiotrichales</taxon>
        <taxon>Piscirickettsiaceae</taxon>
        <taxon>Methylophaga</taxon>
    </lineage>
</organism>
<dbReference type="GO" id="GO:0050568">
    <property type="term" value="F:protein-glutamine glutaminase activity"/>
    <property type="evidence" value="ECO:0007669"/>
    <property type="project" value="UniProtKB-UniRule"/>
</dbReference>
<feature type="active site" evidence="4 5">
    <location>
        <position position="191"/>
    </location>
</feature>
<dbReference type="NCBIfam" id="NF001965">
    <property type="entry name" value="PRK00742.1"/>
    <property type="match status" value="1"/>
</dbReference>
<dbReference type="Pfam" id="PF00072">
    <property type="entry name" value="Response_reg"/>
    <property type="match status" value="1"/>
</dbReference>
<dbReference type="GO" id="GO:0008984">
    <property type="term" value="F:protein-glutamate methylesterase activity"/>
    <property type="evidence" value="ECO:0007669"/>
    <property type="project" value="UniProtKB-UniRule"/>
</dbReference>
<dbReference type="HOGENOM" id="CLU_000445_51_0_6"/>
<evidence type="ECO:0000256" key="2">
    <source>
        <dbReference type="ARBA" id="ARBA00022801"/>
    </source>
</evidence>
<dbReference type="GO" id="GO:0006935">
    <property type="term" value="P:chemotaxis"/>
    <property type="evidence" value="ECO:0007669"/>
    <property type="project" value="UniProtKB-UniRule"/>
</dbReference>
<dbReference type="PROSITE" id="PS50122">
    <property type="entry name" value="CHEB"/>
    <property type="match status" value="1"/>
</dbReference>
<feature type="domain" description="CheB-type methylesterase" evidence="8">
    <location>
        <begin position="152"/>
        <end position="341"/>
    </location>
</feature>
<dbReference type="PANTHER" id="PTHR42872:SF3">
    <property type="entry name" value="PROTEIN-GLUTAMATE METHYLESTERASE_PROTEIN-GLUTAMINE GLUTAMINASE 1"/>
    <property type="match status" value="1"/>
</dbReference>
<keyword evidence="2 4" id="KW-0378">Hydrolase</keyword>
<evidence type="ECO:0000256" key="3">
    <source>
        <dbReference type="ARBA" id="ARBA00048267"/>
    </source>
</evidence>
<dbReference type="KEGG" id="mec:Q7C_1268"/>
<name>I1YHM5_METFJ</name>
<comment type="domain">
    <text evidence="4">Contains a C-terminal catalytic domain, and an N-terminal region which modulates catalytic activity.</text>
</comment>
<dbReference type="SUPFAM" id="SSF52738">
    <property type="entry name" value="Methylesterase CheB, C-terminal domain"/>
    <property type="match status" value="1"/>
</dbReference>
<evidence type="ECO:0000313" key="10">
    <source>
        <dbReference type="Proteomes" id="UP000009145"/>
    </source>
</evidence>